<feature type="region of interest" description="Disordered" evidence="1">
    <location>
        <begin position="1"/>
        <end position="20"/>
    </location>
</feature>
<dbReference type="Proteomes" id="UP001295794">
    <property type="component" value="Unassembled WGS sequence"/>
</dbReference>
<feature type="region of interest" description="Disordered" evidence="1">
    <location>
        <begin position="51"/>
        <end position="76"/>
    </location>
</feature>
<gene>
    <name evidence="2" type="ORF">MYCIT1_LOCUS28012</name>
</gene>
<reference evidence="2" key="1">
    <citation type="submission" date="2023-11" db="EMBL/GenBank/DDBJ databases">
        <authorList>
            <person name="De Vega J J."/>
            <person name="De Vega J J."/>
        </authorList>
    </citation>
    <scope>NUCLEOTIDE SEQUENCE</scope>
</reference>
<accession>A0AAD2HP85</accession>
<evidence type="ECO:0000313" key="2">
    <source>
        <dbReference type="EMBL" id="CAK5278585.1"/>
    </source>
</evidence>
<comment type="caution">
    <text evidence="2">The sequence shown here is derived from an EMBL/GenBank/DDBJ whole genome shotgun (WGS) entry which is preliminary data.</text>
</comment>
<protein>
    <submittedName>
        <fullName evidence="2">Uncharacterized protein</fullName>
    </submittedName>
</protein>
<proteinExistence type="predicted"/>
<feature type="non-terminal residue" evidence="2">
    <location>
        <position position="1"/>
    </location>
</feature>
<dbReference type="EMBL" id="CAVNYO010000423">
    <property type="protein sequence ID" value="CAK5278585.1"/>
    <property type="molecule type" value="Genomic_DNA"/>
</dbReference>
<evidence type="ECO:0000313" key="3">
    <source>
        <dbReference type="Proteomes" id="UP001295794"/>
    </source>
</evidence>
<name>A0AAD2HP85_9AGAR</name>
<evidence type="ECO:0000256" key="1">
    <source>
        <dbReference type="SAM" id="MobiDB-lite"/>
    </source>
</evidence>
<sequence length="76" mass="7814">ESIIAAESYRSTGQVSPDLSCGMKSSLRRGSFSIRLGDMSISFGTETARSFGAEITGSRTSSETNEKAGGGGDSVS</sequence>
<organism evidence="2 3">
    <name type="scientific">Mycena citricolor</name>
    <dbReference type="NCBI Taxonomy" id="2018698"/>
    <lineage>
        <taxon>Eukaryota</taxon>
        <taxon>Fungi</taxon>
        <taxon>Dikarya</taxon>
        <taxon>Basidiomycota</taxon>
        <taxon>Agaricomycotina</taxon>
        <taxon>Agaricomycetes</taxon>
        <taxon>Agaricomycetidae</taxon>
        <taxon>Agaricales</taxon>
        <taxon>Marasmiineae</taxon>
        <taxon>Mycenaceae</taxon>
        <taxon>Mycena</taxon>
    </lineage>
</organism>
<keyword evidence="3" id="KW-1185">Reference proteome</keyword>
<dbReference type="AlphaFoldDB" id="A0AAD2HP85"/>